<dbReference type="InterPro" id="IPR036291">
    <property type="entry name" value="NAD(P)-bd_dom_sf"/>
</dbReference>
<keyword evidence="4" id="KW-1185">Reference proteome</keyword>
<organism evidence="3 4">
    <name type="scientific">Xanthomonas chitinilytica</name>
    <dbReference type="NCBI Taxonomy" id="2989819"/>
    <lineage>
        <taxon>Bacteria</taxon>
        <taxon>Pseudomonadati</taxon>
        <taxon>Pseudomonadota</taxon>
        <taxon>Gammaproteobacteria</taxon>
        <taxon>Lysobacterales</taxon>
        <taxon>Lysobacteraceae</taxon>
        <taxon>Xanthomonas</taxon>
    </lineage>
</organism>
<sequence>MDALALPSAACHPDLRGRCVFVTGGASGIGAAVVEAFARQGATVAFVDIAETKAGALTQRLADDGCTRPWWRHCDVRDVAVLQHAITDATAELGGLDVLVNSAGHHELPALADITPGDWDRHFAVNQRAAFFAIQAAIPGMRELGGGAIVNIAWNSGYPVPAGSGSLRQDWTRALARELGADRIRINTVVAGPMAQRPSPGNAGERKPPHQCLPDAVLPADVAAMALFLASPAGRACTGQEYVVGSGAC</sequence>
<dbReference type="SUPFAM" id="SSF51735">
    <property type="entry name" value="NAD(P)-binding Rossmann-fold domains"/>
    <property type="match status" value="1"/>
</dbReference>
<dbReference type="PANTHER" id="PTHR42760">
    <property type="entry name" value="SHORT-CHAIN DEHYDROGENASES/REDUCTASES FAMILY MEMBER"/>
    <property type="match status" value="1"/>
</dbReference>
<dbReference type="RefSeq" id="WP_265129228.1">
    <property type="nucleotide sequence ID" value="NZ_JAPCHY010000021.1"/>
</dbReference>
<dbReference type="InterPro" id="IPR002347">
    <property type="entry name" value="SDR_fam"/>
</dbReference>
<accession>A0ABT3K0I5</accession>
<protein>
    <submittedName>
        <fullName evidence="3">SDR family oxidoreductase</fullName>
    </submittedName>
</protein>
<dbReference type="PRINTS" id="PR00081">
    <property type="entry name" value="GDHRDH"/>
</dbReference>
<evidence type="ECO:0000313" key="3">
    <source>
        <dbReference type="EMBL" id="MCW4474224.1"/>
    </source>
</evidence>
<keyword evidence="2" id="KW-0560">Oxidoreductase</keyword>
<dbReference type="Proteomes" id="UP001209922">
    <property type="component" value="Unassembled WGS sequence"/>
</dbReference>
<proteinExistence type="inferred from homology"/>
<dbReference type="Pfam" id="PF13561">
    <property type="entry name" value="adh_short_C2"/>
    <property type="match status" value="1"/>
</dbReference>
<evidence type="ECO:0000313" key="4">
    <source>
        <dbReference type="Proteomes" id="UP001209922"/>
    </source>
</evidence>
<dbReference type="EMBL" id="JAPCHY010000021">
    <property type="protein sequence ID" value="MCW4474224.1"/>
    <property type="molecule type" value="Genomic_DNA"/>
</dbReference>
<comment type="similarity">
    <text evidence="1">Belongs to the short-chain dehydrogenases/reductases (SDR) family.</text>
</comment>
<reference evidence="3 4" key="1">
    <citation type="submission" date="2022-10" db="EMBL/GenBank/DDBJ databases">
        <title>Xanthomonas sp. H13-6.</title>
        <authorList>
            <person name="Liu X."/>
            <person name="Deng Z."/>
            <person name="Jiang Y."/>
            <person name="Yu T."/>
            <person name="Ai J."/>
        </authorList>
    </citation>
    <scope>NUCLEOTIDE SEQUENCE [LARGE SCALE GENOMIC DNA]</scope>
    <source>
        <strain evidence="3 4">H13-6</strain>
    </source>
</reference>
<dbReference type="PANTHER" id="PTHR42760:SF133">
    <property type="entry name" value="3-OXOACYL-[ACYL-CARRIER-PROTEIN] REDUCTASE"/>
    <property type="match status" value="1"/>
</dbReference>
<gene>
    <name evidence="3" type="ORF">OK345_17195</name>
</gene>
<comment type="caution">
    <text evidence="3">The sequence shown here is derived from an EMBL/GenBank/DDBJ whole genome shotgun (WGS) entry which is preliminary data.</text>
</comment>
<dbReference type="CDD" id="cd05233">
    <property type="entry name" value="SDR_c"/>
    <property type="match status" value="1"/>
</dbReference>
<dbReference type="Gene3D" id="3.40.50.720">
    <property type="entry name" value="NAD(P)-binding Rossmann-like Domain"/>
    <property type="match status" value="1"/>
</dbReference>
<evidence type="ECO:0000256" key="1">
    <source>
        <dbReference type="ARBA" id="ARBA00006484"/>
    </source>
</evidence>
<evidence type="ECO:0000256" key="2">
    <source>
        <dbReference type="ARBA" id="ARBA00023002"/>
    </source>
</evidence>
<name>A0ABT3K0I5_9XANT</name>